<comment type="caution">
    <text evidence="4">The sequence shown here is derived from an EMBL/GenBank/DDBJ whole genome shotgun (WGS) entry which is preliminary data.</text>
</comment>
<dbReference type="EMBL" id="WTXG01000089">
    <property type="protein sequence ID" value="KAI0293729.1"/>
    <property type="molecule type" value="Genomic_DNA"/>
</dbReference>
<gene>
    <name evidence="4" type="ORF">B0F90DRAFT_1642227</name>
</gene>
<keyword evidence="5" id="KW-1185">Reference proteome</keyword>
<name>A0AAD4LX95_9AGAM</name>
<dbReference type="InterPro" id="IPR045338">
    <property type="entry name" value="DUF6535"/>
</dbReference>
<evidence type="ECO:0000256" key="2">
    <source>
        <dbReference type="SAM" id="Phobius"/>
    </source>
</evidence>
<feature type="region of interest" description="Disordered" evidence="1">
    <location>
        <begin position="1"/>
        <end position="26"/>
    </location>
</feature>
<keyword evidence="2" id="KW-0472">Membrane</keyword>
<sequence>MINLSGSDDARGSGSHPSYDSHEKRKDFDDSANALWSLYGKEAKSHDEARIQSLKDDMDGVLIFAGLFSAVLTAFVVQSVQNLQANPAQQSVYYQQQSVQMLAQISQQIASLAPQLPVNSTLPSPYPTFSPSSSDLRVNICWLMSLVCSLSAALLATLVQQWVRVYMRVFLRYSNLLKIARIRQYLFDGVERWHVLVVAEVVPALIHISLFLFFLGLCDSMLKNNTAVGVVTTVLTATCGVLYLCTMIAPVVKPQSPYRNPFSGLLWHLIRKI</sequence>
<dbReference type="Proteomes" id="UP001203297">
    <property type="component" value="Unassembled WGS sequence"/>
</dbReference>
<evidence type="ECO:0000259" key="3">
    <source>
        <dbReference type="Pfam" id="PF20153"/>
    </source>
</evidence>
<proteinExistence type="predicted"/>
<dbReference type="Pfam" id="PF20153">
    <property type="entry name" value="DUF6535"/>
    <property type="match status" value="1"/>
</dbReference>
<feature type="transmembrane region" description="Helical" evidence="2">
    <location>
        <begin position="193"/>
        <end position="215"/>
    </location>
</feature>
<accession>A0AAD4LX95</accession>
<feature type="domain" description="DUF6535" evidence="3">
    <location>
        <begin position="36"/>
        <end position="221"/>
    </location>
</feature>
<dbReference type="AlphaFoldDB" id="A0AAD4LX95"/>
<feature type="transmembrane region" description="Helical" evidence="2">
    <location>
        <begin position="136"/>
        <end position="159"/>
    </location>
</feature>
<keyword evidence="2" id="KW-0812">Transmembrane</keyword>
<feature type="transmembrane region" description="Helical" evidence="2">
    <location>
        <begin position="227"/>
        <end position="252"/>
    </location>
</feature>
<reference evidence="4" key="1">
    <citation type="journal article" date="2022" name="New Phytol.">
        <title>Evolutionary transition to the ectomycorrhizal habit in the genomes of a hyperdiverse lineage of mushroom-forming fungi.</title>
        <authorList>
            <person name="Looney B."/>
            <person name="Miyauchi S."/>
            <person name="Morin E."/>
            <person name="Drula E."/>
            <person name="Courty P.E."/>
            <person name="Kohler A."/>
            <person name="Kuo A."/>
            <person name="LaButti K."/>
            <person name="Pangilinan J."/>
            <person name="Lipzen A."/>
            <person name="Riley R."/>
            <person name="Andreopoulos W."/>
            <person name="He G."/>
            <person name="Johnson J."/>
            <person name="Nolan M."/>
            <person name="Tritt A."/>
            <person name="Barry K.W."/>
            <person name="Grigoriev I.V."/>
            <person name="Nagy L.G."/>
            <person name="Hibbett D."/>
            <person name="Henrissat B."/>
            <person name="Matheny P.B."/>
            <person name="Labbe J."/>
            <person name="Martin F.M."/>
        </authorList>
    </citation>
    <scope>NUCLEOTIDE SEQUENCE</scope>
    <source>
        <strain evidence="4">BPL690</strain>
    </source>
</reference>
<keyword evidence="2" id="KW-1133">Transmembrane helix</keyword>
<evidence type="ECO:0000313" key="5">
    <source>
        <dbReference type="Proteomes" id="UP001203297"/>
    </source>
</evidence>
<feature type="transmembrane region" description="Helical" evidence="2">
    <location>
        <begin position="60"/>
        <end position="77"/>
    </location>
</feature>
<organism evidence="4 5">
    <name type="scientific">Multifurca ochricompacta</name>
    <dbReference type="NCBI Taxonomy" id="376703"/>
    <lineage>
        <taxon>Eukaryota</taxon>
        <taxon>Fungi</taxon>
        <taxon>Dikarya</taxon>
        <taxon>Basidiomycota</taxon>
        <taxon>Agaricomycotina</taxon>
        <taxon>Agaricomycetes</taxon>
        <taxon>Russulales</taxon>
        <taxon>Russulaceae</taxon>
        <taxon>Multifurca</taxon>
    </lineage>
</organism>
<protein>
    <recommendedName>
        <fullName evidence="3">DUF6535 domain-containing protein</fullName>
    </recommendedName>
</protein>
<feature type="non-terminal residue" evidence="4">
    <location>
        <position position="273"/>
    </location>
</feature>
<evidence type="ECO:0000313" key="4">
    <source>
        <dbReference type="EMBL" id="KAI0293729.1"/>
    </source>
</evidence>
<evidence type="ECO:0000256" key="1">
    <source>
        <dbReference type="SAM" id="MobiDB-lite"/>
    </source>
</evidence>